<sequence length="408" mass="46459">MESIHNTDGLPETRGQNLNGLKLDSEGGFDEEQDTEQDKNQGLIGNPEAERRQHTDEPYNAEPHSSRKETDFVCKWVSCNNQYWDSLTSLVNHLNGTHLSHIAHLSPNTPIRYSCHWEGCSRYGIEQPSRFALISHCRTHTGEKPYFCFIPECEKHFTRSDALAKHVKGVHELHSIRDALSLINGRSKNSKSQGNSQDSDNLDEYGYLAMLENDFSLKSPWWFSKTFLNALVREETLGSFLEQPLEMRQYKIARERYKALSEAKDDESTSCFTFTDGKGFDYIKQNDSKIKDITNQISLADENGSHIHLNKEDNVDEIDDIETLRSLHLTLRKKLATAFKINKSLNKSLSKAVSTKRKLGLSNQILLDANLKLGLPMEKQEAGAETEKSVFLDENDEELLDMSLISDN</sequence>
<evidence type="ECO:0000313" key="11">
    <source>
        <dbReference type="Proteomes" id="UP000005222"/>
    </source>
</evidence>
<proteinExistence type="predicted"/>
<dbReference type="GO" id="GO:0005634">
    <property type="term" value="C:nucleus"/>
    <property type="evidence" value="ECO:0007669"/>
    <property type="project" value="UniProtKB-SubCell"/>
</dbReference>
<dbReference type="InterPro" id="IPR036236">
    <property type="entry name" value="Znf_C2H2_sf"/>
</dbReference>
<evidence type="ECO:0000256" key="1">
    <source>
        <dbReference type="ARBA" id="ARBA00004123"/>
    </source>
</evidence>
<name>G8YG69_PICSO</name>
<dbReference type="GO" id="GO:0008270">
    <property type="term" value="F:zinc ion binding"/>
    <property type="evidence" value="ECO:0007669"/>
    <property type="project" value="UniProtKB-KW"/>
</dbReference>
<dbReference type="InterPro" id="IPR043359">
    <property type="entry name" value="GLI-like"/>
</dbReference>
<accession>G8YG69</accession>
<gene>
    <name evidence="10" type="primary">Piso0_002867</name>
    <name evidence="10" type="ORF">GNLVRS01_PISO0I19566g</name>
</gene>
<evidence type="ECO:0000256" key="2">
    <source>
        <dbReference type="ARBA" id="ARBA00022723"/>
    </source>
</evidence>
<keyword evidence="6" id="KW-0539">Nucleus</keyword>
<keyword evidence="11" id="KW-1185">Reference proteome</keyword>
<evidence type="ECO:0000313" key="10">
    <source>
        <dbReference type="EMBL" id="CCE82168.1"/>
    </source>
</evidence>
<dbReference type="InParanoid" id="G8YG69"/>
<keyword evidence="2" id="KW-0479">Metal-binding</keyword>
<evidence type="ECO:0000259" key="9">
    <source>
        <dbReference type="PROSITE" id="PS50157"/>
    </source>
</evidence>
<dbReference type="GO" id="GO:0000981">
    <property type="term" value="F:DNA-binding transcription factor activity, RNA polymerase II-specific"/>
    <property type="evidence" value="ECO:0007669"/>
    <property type="project" value="TreeGrafter"/>
</dbReference>
<protein>
    <submittedName>
        <fullName evidence="10">Piso0_002867 protein</fullName>
    </submittedName>
</protein>
<organism evidence="10 11">
    <name type="scientific">Pichia sorbitophila (strain ATCC MYA-4447 / BCRC 22081 / CBS 7064 / NBRC 10061 / NRRL Y-12695)</name>
    <name type="common">Hybrid yeast</name>
    <dbReference type="NCBI Taxonomy" id="559304"/>
    <lineage>
        <taxon>Eukaryota</taxon>
        <taxon>Fungi</taxon>
        <taxon>Dikarya</taxon>
        <taxon>Ascomycota</taxon>
        <taxon>Saccharomycotina</taxon>
        <taxon>Pichiomycetes</taxon>
        <taxon>Debaryomycetaceae</taxon>
        <taxon>Millerozyma</taxon>
    </lineage>
</organism>
<evidence type="ECO:0000256" key="4">
    <source>
        <dbReference type="ARBA" id="ARBA00022771"/>
    </source>
</evidence>
<evidence type="ECO:0000256" key="3">
    <source>
        <dbReference type="ARBA" id="ARBA00022737"/>
    </source>
</evidence>
<evidence type="ECO:0000256" key="8">
    <source>
        <dbReference type="SAM" id="MobiDB-lite"/>
    </source>
</evidence>
<dbReference type="Proteomes" id="UP000005222">
    <property type="component" value="Chromosome I"/>
</dbReference>
<dbReference type="OrthoDB" id="3214149at2759"/>
<dbReference type="PROSITE" id="PS50157">
    <property type="entry name" value="ZINC_FINGER_C2H2_2"/>
    <property type="match status" value="1"/>
</dbReference>
<evidence type="ECO:0000256" key="7">
    <source>
        <dbReference type="PROSITE-ProRule" id="PRU00042"/>
    </source>
</evidence>
<evidence type="ECO:0000256" key="5">
    <source>
        <dbReference type="ARBA" id="ARBA00022833"/>
    </source>
</evidence>
<dbReference type="Gene3D" id="3.30.160.60">
    <property type="entry name" value="Classic Zinc Finger"/>
    <property type="match status" value="2"/>
</dbReference>
<dbReference type="PROSITE" id="PS00028">
    <property type="entry name" value="ZINC_FINGER_C2H2_1"/>
    <property type="match status" value="1"/>
</dbReference>
<dbReference type="SMART" id="SM00355">
    <property type="entry name" value="ZnF_C2H2"/>
    <property type="match status" value="3"/>
</dbReference>
<keyword evidence="5" id="KW-0862">Zinc</keyword>
<feature type="domain" description="C2H2-type" evidence="9">
    <location>
        <begin position="146"/>
        <end position="171"/>
    </location>
</feature>
<dbReference type="EMBL" id="FO082051">
    <property type="protein sequence ID" value="CCE82168.1"/>
    <property type="molecule type" value="Genomic_DNA"/>
</dbReference>
<keyword evidence="3" id="KW-0677">Repeat</keyword>
<feature type="region of interest" description="Disordered" evidence="8">
    <location>
        <begin position="1"/>
        <end position="65"/>
    </location>
</feature>
<dbReference type="PANTHER" id="PTHR45718">
    <property type="entry name" value="TRANSCRIPTIONAL ACTIVATOR CUBITUS INTERRUPTUS"/>
    <property type="match status" value="1"/>
</dbReference>
<dbReference type="HOGENOM" id="CLU_773852_0_0_1"/>
<dbReference type="OMA" id="HVKGVHD"/>
<keyword evidence="4 7" id="KW-0863">Zinc-finger</keyword>
<evidence type="ECO:0000256" key="6">
    <source>
        <dbReference type="ARBA" id="ARBA00023242"/>
    </source>
</evidence>
<reference evidence="10 11" key="1">
    <citation type="journal article" date="2012" name="G3 (Bethesda)">
        <title>Pichia sorbitophila, an interspecies yeast hybrid reveals early steps of genome resolution following polyploidization.</title>
        <authorList>
            <person name="Leh Louis V."/>
            <person name="Despons L."/>
            <person name="Friedrich A."/>
            <person name="Martin T."/>
            <person name="Durrens P."/>
            <person name="Casaregola S."/>
            <person name="Neuveglise C."/>
            <person name="Fairhead C."/>
            <person name="Marck C."/>
            <person name="Cruz J.A."/>
            <person name="Straub M.L."/>
            <person name="Kugler V."/>
            <person name="Sacerdot C."/>
            <person name="Uzunov Z."/>
            <person name="Thierry A."/>
            <person name="Weiss S."/>
            <person name="Bleykasten C."/>
            <person name="De Montigny J."/>
            <person name="Jacques N."/>
            <person name="Jung P."/>
            <person name="Lemaire M."/>
            <person name="Mallet S."/>
            <person name="Morel G."/>
            <person name="Richard G.F."/>
            <person name="Sarkar A."/>
            <person name="Savel G."/>
            <person name="Schacherer J."/>
            <person name="Seret M.L."/>
            <person name="Talla E."/>
            <person name="Samson G."/>
            <person name="Jubin C."/>
            <person name="Poulain J."/>
            <person name="Vacherie B."/>
            <person name="Barbe V."/>
            <person name="Pelletier E."/>
            <person name="Sherman D.J."/>
            <person name="Westhof E."/>
            <person name="Weissenbach J."/>
            <person name="Baret P.V."/>
            <person name="Wincker P."/>
            <person name="Gaillardin C."/>
            <person name="Dujon B."/>
            <person name="Souciet J.L."/>
        </authorList>
    </citation>
    <scope>NUCLEOTIDE SEQUENCE [LARGE SCALE GENOMIC DNA]</scope>
    <source>
        <strain evidence="11">ATCC MYA-4447 / BCRC 22081 / CBS 7064 / NBRC 10061 / NRRL Y-12695</strain>
    </source>
</reference>
<dbReference type="Pfam" id="PF23561">
    <property type="entry name" value="zf-C2H2_15"/>
    <property type="match status" value="1"/>
</dbReference>
<dbReference type="GO" id="GO:0000978">
    <property type="term" value="F:RNA polymerase II cis-regulatory region sequence-specific DNA binding"/>
    <property type="evidence" value="ECO:0007669"/>
    <property type="project" value="TreeGrafter"/>
</dbReference>
<dbReference type="InterPro" id="IPR056436">
    <property type="entry name" value="Znf-C2H2_ZIC1-5/GLI1-3-like"/>
</dbReference>
<dbReference type="STRING" id="559304.G8YG69"/>
<comment type="subcellular location">
    <subcellularLocation>
        <location evidence="1">Nucleus</location>
    </subcellularLocation>
</comment>
<dbReference type="AlphaFoldDB" id="G8YG69"/>
<dbReference type="PANTHER" id="PTHR45718:SF4">
    <property type="entry name" value="TRANSCRIPTIONAL ACTIVATOR CUBITUS INTERRUPTUS"/>
    <property type="match status" value="1"/>
</dbReference>
<dbReference type="FunFam" id="3.30.160.60:FF:000201">
    <property type="entry name" value="C2H2 finger domain protein (Gli3)"/>
    <property type="match status" value="1"/>
</dbReference>
<dbReference type="SUPFAM" id="SSF57667">
    <property type="entry name" value="beta-beta-alpha zinc fingers"/>
    <property type="match status" value="1"/>
</dbReference>
<dbReference type="InterPro" id="IPR013087">
    <property type="entry name" value="Znf_C2H2_type"/>
</dbReference>
<feature type="compositionally biased region" description="Basic and acidic residues" evidence="8">
    <location>
        <begin position="48"/>
        <end position="57"/>
    </location>
</feature>
<dbReference type="eggNOG" id="KOG1721">
    <property type="taxonomic scope" value="Eukaryota"/>
</dbReference>